<organism evidence="5 6">
    <name type="scientific">Nonlabens tegetincola</name>
    <dbReference type="NCBI Taxonomy" id="323273"/>
    <lineage>
        <taxon>Bacteria</taxon>
        <taxon>Pseudomonadati</taxon>
        <taxon>Bacteroidota</taxon>
        <taxon>Flavobacteriia</taxon>
        <taxon>Flavobacteriales</taxon>
        <taxon>Flavobacteriaceae</taxon>
        <taxon>Nonlabens</taxon>
    </lineage>
</organism>
<feature type="region of interest" description="Disordered" evidence="3">
    <location>
        <begin position="69"/>
        <end position="89"/>
    </location>
</feature>
<evidence type="ECO:0000313" key="5">
    <source>
        <dbReference type="EMBL" id="GAK96143.1"/>
    </source>
</evidence>
<dbReference type="GO" id="GO:0005829">
    <property type="term" value="C:cytosol"/>
    <property type="evidence" value="ECO:0007669"/>
    <property type="project" value="TreeGrafter"/>
</dbReference>
<reference evidence="5" key="1">
    <citation type="journal article" date="2014" name="Genome Announc.">
        <title>Draft Genome Sequences of Marine Flavobacterium Nonlabens Strains NR17, NR24, NR27, NR32, NR33, and Ara13.</title>
        <authorList>
            <person name="Nakanishi M."/>
            <person name="Meirelles P."/>
            <person name="Suzuki R."/>
            <person name="Takatani N."/>
            <person name="Mino S."/>
            <person name="Suda W."/>
            <person name="Oshima K."/>
            <person name="Hattori M."/>
            <person name="Ohkuma M."/>
            <person name="Hosokawa M."/>
            <person name="Miyashita K."/>
            <person name="Thompson F.L."/>
            <person name="Niwa A."/>
            <person name="Sawabe T."/>
            <person name="Sawabe T."/>
        </authorList>
    </citation>
    <scope>NUCLEOTIDE SEQUENCE [LARGE SCALE GENOMIC DNA]</scope>
    <source>
        <strain evidence="5">JCM 19294</strain>
    </source>
</reference>
<dbReference type="InterPro" id="IPR024930">
    <property type="entry name" value="Skp_dom_sf"/>
</dbReference>
<gene>
    <name evidence="5" type="ORF">JCM19294_2925</name>
</gene>
<accession>A0A2S7THR1</accession>
<comment type="caution">
    <text evidence="5">The sequence shown here is derived from an EMBL/GenBank/DDBJ whole genome shotgun (WGS) entry which is preliminary data.</text>
</comment>
<protein>
    <submittedName>
        <fullName evidence="5">Outer membrane protein H</fullName>
    </submittedName>
</protein>
<feature type="compositionally biased region" description="Polar residues" evidence="3">
    <location>
        <begin position="69"/>
        <end position="78"/>
    </location>
</feature>
<dbReference type="eggNOG" id="COG2825">
    <property type="taxonomic scope" value="Bacteria"/>
</dbReference>
<dbReference type="SUPFAM" id="SSF111384">
    <property type="entry name" value="OmpH-like"/>
    <property type="match status" value="1"/>
</dbReference>
<dbReference type="OrthoDB" id="1524711at2"/>
<evidence type="ECO:0000256" key="2">
    <source>
        <dbReference type="ARBA" id="ARBA00022729"/>
    </source>
</evidence>
<dbReference type="RefSeq" id="WP_042277147.1">
    <property type="nucleotide sequence ID" value="NZ_BBML01000001.1"/>
</dbReference>
<evidence type="ECO:0000256" key="4">
    <source>
        <dbReference type="SAM" id="SignalP"/>
    </source>
</evidence>
<evidence type="ECO:0000256" key="3">
    <source>
        <dbReference type="SAM" id="MobiDB-lite"/>
    </source>
</evidence>
<dbReference type="Gene3D" id="3.30.910.20">
    <property type="entry name" value="Skp domain"/>
    <property type="match status" value="1"/>
</dbReference>
<feature type="compositionally biased region" description="Basic and acidic residues" evidence="3">
    <location>
        <begin position="80"/>
        <end position="89"/>
    </location>
</feature>
<feature type="signal peptide" evidence="4">
    <location>
        <begin position="1"/>
        <end position="21"/>
    </location>
</feature>
<dbReference type="SMART" id="SM00935">
    <property type="entry name" value="OmpH"/>
    <property type="match status" value="1"/>
</dbReference>
<keyword evidence="2 4" id="KW-0732">Signal</keyword>
<dbReference type="STRING" id="319236.BST91_10245"/>
<keyword evidence="6" id="KW-1185">Reference proteome</keyword>
<dbReference type="GO" id="GO:0051082">
    <property type="term" value="F:unfolded protein binding"/>
    <property type="evidence" value="ECO:0007669"/>
    <property type="project" value="InterPro"/>
</dbReference>
<dbReference type="GO" id="GO:0050821">
    <property type="term" value="P:protein stabilization"/>
    <property type="evidence" value="ECO:0007669"/>
    <property type="project" value="TreeGrafter"/>
</dbReference>
<dbReference type="Pfam" id="PF03938">
    <property type="entry name" value="OmpH"/>
    <property type="match status" value="1"/>
</dbReference>
<accession>A0A090Q326</accession>
<dbReference type="Proteomes" id="UP000029221">
    <property type="component" value="Unassembled WGS sequence"/>
</dbReference>
<feature type="chain" id="PRO_5043646508" evidence="4">
    <location>
        <begin position="22"/>
        <end position="169"/>
    </location>
</feature>
<evidence type="ECO:0000256" key="1">
    <source>
        <dbReference type="ARBA" id="ARBA00009091"/>
    </source>
</evidence>
<name>A0A090Q326_9FLAO</name>
<sequence length="169" mass="19131">MKQLKTIIAIAAFIFSVGLQAQDSRVCHVASQDIVESMPEAKQAEKTLRNLEKTYLARLDEMDKELKTKYQNAQQAAPSRSKEENERVLQELAEGQKKLEEYYSQSQQAIGQKRVDILKPLLEKVRNAIQKVAREKNFQYVLDSTTGTGLILADGYDITADVKKELGIQ</sequence>
<evidence type="ECO:0000313" key="6">
    <source>
        <dbReference type="Proteomes" id="UP000029221"/>
    </source>
</evidence>
<dbReference type="InterPro" id="IPR005632">
    <property type="entry name" value="Chaperone_Skp"/>
</dbReference>
<dbReference type="PANTHER" id="PTHR35089">
    <property type="entry name" value="CHAPERONE PROTEIN SKP"/>
    <property type="match status" value="1"/>
</dbReference>
<dbReference type="PANTHER" id="PTHR35089:SF1">
    <property type="entry name" value="CHAPERONE PROTEIN SKP"/>
    <property type="match status" value="1"/>
</dbReference>
<dbReference type="AlphaFoldDB" id="A0A090Q326"/>
<dbReference type="EMBL" id="BBML01000001">
    <property type="protein sequence ID" value="GAK96143.1"/>
    <property type="molecule type" value="Genomic_DNA"/>
</dbReference>
<comment type="similarity">
    <text evidence="1">Belongs to the Skp family.</text>
</comment>
<proteinExistence type="inferred from homology"/>